<keyword evidence="6" id="KW-0808">Transferase</keyword>
<dbReference type="EMBL" id="FQZO01000002">
    <property type="protein sequence ID" value="SHI84682.1"/>
    <property type="molecule type" value="Genomic_DNA"/>
</dbReference>
<name>A0A1M6EGR4_9CLOT</name>
<dbReference type="SUPFAM" id="SSF46785">
    <property type="entry name" value="Winged helix' DNA-binding domain"/>
    <property type="match status" value="1"/>
</dbReference>
<dbReference type="Gene3D" id="2.60.120.10">
    <property type="entry name" value="Jelly Rolls"/>
    <property type="match status" value="1"/>
</dbReference>
<evidence type="ECO:0000313" key="7">
    <source>
        <dbReference type="Proteomes" id="UP000184080"/>
    </source>
</evidence>
<dbReference type="InterPro" id="IPR014710">
    <property type="entry name" value="RmlC-like_jellyroll"/>
</dbReference>
<sequence length="231" mass="26557">MKTYNFQEYIKVLKDSKLFKTFSDESLNMLLQSISCKIISYYSEDVIFSEGEKCTNLSIILSGEIEIQKLEPSGKVLTVSNLHEGEVFGENLLFGDRNFYPMDVISKKQSTVLHISKDYVEKLCTTNTDFLNTLLRTLSNKAVALSSKLKQIGLKSLRQKICDFIYISYKKTGSNKIKLNMSKKDWADKLGVQRPSLSRELMKMKEEQIIDYDKDHIYVLNLDALEDTLNS</sequence>
<dbReference type="STRING" id="1121298.SAMN05444401_1570"/>
<gene>
    <name evidence="6" type="ORF">SAMN05444401_1570</name>
</gene>
<evidence type="ECO:0000256" key="3">
    <source>
        <dbReference type="ARBA" id="ARBA00023163"/>
    </source>
</evidence>
<dbReference type="SMART" id="SM00419">
    <property type="entry name" value="HTH_CRP"/>
    <property type="match status" value="1"/>
</dbReference>
<keyword evidence="7" id="KW-1185">Reference proteome</keyword>
<organism evidence="6 7">
    <name type="scientific">Clostridium amylolyticum</name>
    <dbReference type="NCBI Taxonomy" id="1121298"/>
    <lineage>
        <taxon>Bacteria</taxon>
        <taxon>Bacillati</taxon>
        <taxon>Bacillota</taxon>
        <taxon>Clostridia</taxon>
        <taxon>Eubacteriales</taxon>
        <taxon>Clostridiaceae</taxon>
        <taxon>Clostridium</taxon>
    </lineage>
</organism>
<dbReference type="InterPro" id="IPR018490">
    <property type="entry name" value="cNMP-bd_dom_sf"/>
</dbReference>
<protein>
    <submittedName>
        <fullName evidence="6">cAMP-binding domain of CRP or a regulatory subunit of cAMP-dependent protein kinases</fullName>
    </submittedName>
</protein>
<dbReference type="GO" id="GO:0016301">
    <property type="term" value="F:kinase activity"/>
    <property type="evidence" value="ECO:0007669"/>
    <property type="project" value="UniProtKB-KW"/>
</dbReference>
<proteinExistence type="predicted"/>
<keyword evidence="6" id="KW-0418">Kinase</keyword>
<keyword evidence="2" id="KW-0238">DNA-binding</keyword>
<dbReference type="PANTHER" id="PTHR24567:SF58">
    <property type="entry name" value="CYCLIC AMP-BINDING REGULATORY PROTEIN"/>
    <property type="match status" value="1"/>
</dbReference>
<dbReference type="Proteomes" id="UP000184080">
    <property type="component" value="Unassembled WGS sequence"/>
</dbReference>
<feature type="domain" description="HTH crp-type" evidence="5">
    <location>
        <begin position="155"/>
        <end position="223"/>
    </location>
</feature>
<evidence type="ECO:0000259" key="4">
    <source>
        <dbReference type="PROSITE" id="PS50042"/>
    </source>
</evidence>
<dbReference type="InterPro" id="IPR050397">
    <property type="entry name" value="Env_Response_Regulators"/>
</dbReference>
<evidence type="ECO:0000256" key="1">
    <source>
        <dbReference type="ARBA" id="ARBA00023015"/>
    </source>
</evidence>
<keyword evidence="1" id="KW-0805">Transcription regulation</keyword>
<evidence type="ECO:0000259" key="5">
    <source>
        <dbReference type="PROSITE" id="PS51063"/>
    </source>
</evidence>
<dbReference type="RefSeq" id="WP_073005293.1">
    <property type="nucleotide sequence ID" value="NZ_FQZO01000002.1"/>
</dbReference>
<evidence type="ECO:0000313" key="6">
    <source>
        <dbReference type="EMBL" id="SHI84682.1"/>
    </source>
</evidence>
<dbReference type="SMART" id="SM00100">
    <property type="entry name" value="cNMP"/>
    <property type="match status" value="1"/>
</dbReference>
<dbReference type="InterPro" id="IPR036390">
    <property type="entry name" value="WH_DNA-bd_sf"/>
</dbReference>
<dbReference type="CDD" id="cd00038">
    <property type="entry name" value="CAP_ED"/>
    <property type="match status" value="1"/>
</dbReference>
<dbReference type="PROSITE" id="PS51063">
    <property type="entry name" value="HTH_CRP_2"/>
    <property type="match status" value="1"/>
</dbReference>
<dbReference type="Pfam" id="PF00027">
    <property type="entry name" value="cNMP_binding"/>
    <property type="match status" value="1"/>
</dbReference>
<dbReference type="SUPFAM" id="SSF51206">
    <property type="entry name" value="cAMP-binding domain-like"/>
    <property type="match status" value="1"/>
</dbReference>
<dbReference type="GO" id="GO:0003700">
    <property type="term" value="F:DNA-binding transcription factor activity"/>
    <property type="evidence" value="ECO:0007669"/>
    <property type="project" value="TreeGrafter"/>
</dbReference>
<accession>A0A1M6EGR4</accession>
<feature type="domain" description="Cyclic nucleotide-binding" evidence="4">
    <location>
        <begin position="18"/>
        <end position="141"/>
    </location>
</feature>
<dbReference type="Pfam" id="PF13545">
    <property type="entry name" value="HTH_Crp_2"/>
    <property type="match status" value="1"/>
</dbReference>
<dbReference type="PANTHER" id="PTHR24567">
    <property type="entry name" value="CRP FAMILY TRANSCRIPTIONAL REGULATORY PROTEIN"/>
    <property type="match status" value="1"/>
</dbReference>
<dbReference type="GO" id="GO:0003677">
    <property type="term" value="F:DNA binding"/>
    <property type="evidence" value="ECO:0007669"/>
    <property type="project" value="UniProtKB-KW"/>
</dbReference>
<evidence type="ECO:0000256" key="2">
    <source>
        <dbReference type="ARBA" id="ARBA00023125"/>
    </source>
</evidence>
<dbReference type="InterPro" id="IPR012318">
    <property type="entry name" value="HTH_CRP"/>
</dbReference>
<reference evidence="6 7" key="1">
    <citation type="submission" date="2016-11" db="EMBL/GenBank/DDBJ databases">
        <authorList>
            <person name="Jaros S."/>
            <person name="Januszkiewicz K."/>
            <person name="Wedrychowicz H."/>
        </authorList>
    </citation>
    <scope>NUCLEOTIDE SEQUENCE [LARGE SCALE GENOMIC DNA]</scope>
    <source>
        <strain evidence="6 7">DSM 21864</strain>
    </source>
</reference>
<keyword evidence="3" id="KW-0804">Transcription</keyword>
<dbReference type="PROSITE" id="PS50042">
    <property type="entry name" value="CNMP_BINDING_3"/>
    <property type="match status" value="1"/>
</dbReference>
<dbReference type="GO" id="GO:0005829">
    <property type="term" value="C:cytosol"/>
    <property type="evidence" value="ECO:0007669"/>
    <property type="project" value="TreeGrafter"/>
</dbReference>
<dbReference type="InterPro" id="IPR000595">
    <property type="entry name" value="cNMP-bd_dom"/>
</dbReference>
<dbReference type="AlphaFoldDB" id="A0A1M6EGR4"/>